<dbReference type="SUPFAM" id="SSF56059">
    <property type="entry name" value="Glutathione synthetase ATP-binding domain-like"/>
    <property type="match status" value="1"/>
</dbReference>
<dbReference type="STRING" id="471514.AN477_15145"/>
<dbReference type="AlphaFoldDB" id="A0A0P9EV56"/>
<comment type="caution">
    <text evidence="3">The sequence shown here is derived from an EMBL/GenBank/DDBJ whole genome shotgun (WGS) entry which is preliminary data.</text>
</comment>
<dbReference type="GO" id="GO:0005524">
    <property type="term" value="F:ATP binding"/>
    <property type="evidence" value="ECO:0007669"/>
    <property type="project" value="UniProtKB-UniRule"/>
</dbReference>
<dbReference type="Proteomes" id="UP000050482">
    <property type="component" value="Unassembled WGS sequence"/>
</dbReference>
<keyword evidence="1" id="KW-0547">Nucleotide-binding</keyword>
<name>A0A0P9EV56_9BACL</name>
<keyword evidence="1" id="KW-0067">ATP-binding</keyword>
<gene>
    <name evidence="3" type="ORF">AN477_15145</name>
</gene>
<reference evidence="3 4" key="1">
    <citation type="submission" date="2015-09" db="EMBL/GenBank/DDBJ databases">
        <title>Draft genome sequence of Alicyclobacillus ferrooxydans DSM 22381.</title>
        <authorList>
            <person name="Hemp J."/>
        </authorList>
    </citation>
    <scope>NUCLEOTIDE SEQUENCE [LARGE SCALE GENOMIC DNA]</scope>
    <source>
        <strain evidence="3 4">TC-34</strain>
    </source>
</reference>
<accession>A0A0P9EV56</accession>
<dbReference type="PROSITE" id="PS50975">
    <property type="entry name" value="ATP_GRASP"/>
    <property type="match status" value="1"/>
</dbReference>
<dbReference type="RefSeq" id="WP_054970007.1">
    <property type="nucleotide sequence ID" value="NZ_LJCO01000068.1"/>
</dbReference>
<dbReference type="PATRIC" id="fig|471514.4.peg.3323"/>
<protein>
    <recommendedName>
        <fullName evidence="2">ATP-grasp domain-containing protein</fullName>
    </recommendedName>
</protein>
<dbReference type="Pfam" id="PF14398">
    <property type="entry name" value="ATPgrasp_YheCD"/>
    <property type="match status" value="1"/>
</dbReference>
<dbReference type="InterPro" id="IPR011761">
    <property type="entry name" value="ATP-grasp"/>
</dbReference>
<dbReference type="OrthoDB" id="7869153at2"/>
<evidence type="ECO:0000259" key="2">
    <source>
        <dbReference type="PROSITE" id="PS50975"/>
    </source>
</evidence>
<evidence type="ECO:0000256" key="1">
    <source>
        <dbReference type="PROSITE-ProRule" id="PRU00409"/>
    </source>
</evidence>
<keyword evidence="4" id="KW-1185">Reference proteome</keyword>
<proteinExistence type="predicted"/>
<dbReference type="Gene3D" id="3.30.470.20">
    <property type="entry name" value="ATP-grasp fold, B domain"/>
    <property type="match status" value="1"/>
</dbReference>
<dbReference type="InterPro" id="IPR026838">
    <property type="entry name" value="YheC/D"/>
</dbReference>
<feature type="domain" description="ATP-grasp" evidence="2">
    <location>
        <begin position="113"/>
        <end position="341"/>
    </location>
</feature>
<evidence type="ECO:0000313" key="4">
    <source>
        <dbReference type="Proteomes" id="UP000050482"/>
    </source>
</evidence>
<dbReference type="EMBL" id="LJCO01000068">
    <property type="protein sequence ID" value="KPV42870.1"/>
    <property type="molecule type" value="Genomic_DNA"/>
</dbReference>
<organism evidence="3 4">
    <name type="scientific">Alicyclobacillus ferrooxydans</name>
    <dbReference type="NCBI Taxonomy" id="471514"/>
    <lineage>
        <taxon>Bacteria</taxon>
        <taxon>Bacillati</taxon>
        <taxon>Bacillota</taxon>
        <taxon>Bacilli</taxon>
        <taxon>Bacillales</taxon>
        <taxon>Alicyclobacillaceae</taxon>
        <taxon>Alicyclobacillus</taxon>
    </lineage>
</organism>
<sequence length="345" mass="40309">MKRDLKYVGIMVFNRRQQKRVLQTYRKVAPKGIKIFTFTPSSINWVTKKISGLHFANKQFLTDWFRFPDVVYNRCYGADRRLLQRIEKVIGRNRCFNHVNHFDKQFTYDVLCQTELNKHLPRTVPYNQANLDTLLTEYGTLYVKPLLGNRGRGVYRVNKTETGEVHISEHYFAPHLICREDHSWEGEIKKLTQSKQYVVQQGIPFMQVGEKNFDIRVLLQKDRSGAWGVTNVTSRTAYSGCFNTSVCERVTTGEERLNSLFSASDTQVLLSSLSEISWKTAALLEQNGKCHLGELSVDLALDHNRKLWIIEVNGNPQRTMYKELENYQDVYRNPIHYAQFLMSHR</sequence>
<dbReference type="GO" id="GO:0046872">
    <property type="term" value="F:metal ion binding"/>
    <property type="evidence" value="ECO:0007669"/>
    <property type="project" value="InterPro"/>
</dbReference>
<evidence type="ECO:0000313" key="3">
    <source>
        <dbReference type="EMBL" id="KPV42870.1"/>
    </source>
</evidence>